<evidence type="ECO:0000313" key="2">
    <source>
        <dbReference type="Proteomes" id="UP000813444"/>
    </source>
</evidence>
<dbReference type="OrthoDB" id="5427399at2759"/>
<sequence length="598" mass="67104">MAPVVPKETCLASLEALPHHLLENIFTFKDGDVNLELSDLAALRLTSATIHDTATSILFSRIRISQLRHDRDAFLNICRSPHLAQHVREIEWQEISWYPGFFQGLALKAQETSGDDLADFSDSLDSLAGDLFWLPKLSEALAPGQADPRGEVIAKFRAEFDSALACLPKLHTLVSQPMPHDRELDCDDCESEYPLSADLFHSQLQPTDPPQSNDGLFLFLLPAIQSSGLSGIKLLWQEESSLGASYRRQALPGAFEQLHALSLSLAFRDQTPPGQDELIANLNAANQVSDLCLRIHGGKVLPESYSNFKAFQLALLRFSLEEMRTDWSGLRSLSLVSMPVLYKVLPKLVAHNAESLQHIYIADCGVSFGMVKDIGSIPKLKLKSFRIVENEDVSADTVKEDDLLRFVNQETIEIDSKTPFLNPRYRKGLIRTVVAAHKPNVSNDEDEHSACSDADSEDSLDHRIRAAPRWVWGRYFNQDTYYPNIYCHQVPASDPSGEPTRCWKFTYRSGGLVAYGKDPLDWFEDWDVEEGDTEEPLPYCDELWRYVKDTEHSEYDLGSIQGWLGANETAWELLTSVKPPDGAVLFDEDLASALSDVY</sequence>
<evidence type="ECO:0000313" key="1">
    <source>
        <dbReference type="EMBL" id="KAH7310804.1"/>
    </source>
</evidence>
<keyword evidence="2" id="KW-1185">Reference proteome</keyword>
<evidence type="ECO:0008006" key="3">
    <source>
        <dbReference type="Google" id="ProtNLM"/>
    </source>
</evidence>
<reference evidence="1" key="1">
    <citation type="journal article" date="2021" name="Nat. Commun.">
        <title>Genetic determinants of endophytism in the Arabidopsis root mycobiome.</title>
        <authorList>
            <person name="Mesny F."/>
            <person name="Miyauchi S."/>
            <person name="Thiergart T."/>
            <person name="Pickel B."/>
            <person name="Atanasova L."/>
            <person name="Karlsson M."/>
            <person name="Huettel B."/>
            <person name="Barry K.W."/>
            <person name="Haridas S."/>
            <person name="Chen C."/>
            <person name="Bauer D."/>
            <person name="Andreopoulos W."/>
            <person name="Pangilinan J."/>
            <person name="LaButti K."/>
            <person name="Riley R."/>
            <person name="Lipzen A."/>
            <person name="Clum A."/>
            <person name="Drula E."/>
            <person name="Henrissat B."/>
            <person name="Kohler A."/>
            <person name="Grigoriev I.V."/>
            <person name="Martin F.M."/>
            <person name="Hacquard S."/>
        </authorList>
    </citation>
    <scope>NUCLEOTIDE SEQUENCE</scope>
    <source>
        <strain evidence="1">MPI-CAGE-CH-0235</strain>
    </source>
</reference>
<accession>A0A8K0WNR7</accession>
<dbReference type="EMBL" id="JAGPNK010000012">
    <property type="protein sequence ID" value="KAH7310804.1"/>
    <property type="molecule type" value="Genomic_DNA"/>
</dbReference>
<proteinExistence type="predicted"/>
<dbReference type="AlphaFoldDB" id="A0A8K0WNR7"/>
<gene>
    <name evidence="1" type="ORF">B0I35DRAFT_439732</name>
</gene>
<name>A0A8K0WNR7_9HYPO</name>
<dbReference type="Proteomes" id="UP000813444">
    <property type="component" value="Unassembled WGS sequence"/>
</dbReference>
<comment type="caution">
    <text evidence="1">The sequence shown here is derived from an EMBL/GenBank/DDBJ whole genome shotgun (WGS) entry which is preliminary data.</text>
</comment>
<protein>
    <recommendedName>
        <fullName evidence="3">F-box domain-containing protein</fullName>
    </recommendedName>
</protein>
<organism evidence="1 2">
    <name type="scientific">Stachybotrys elegans</name>
    <dbReference type="NCBI Taxonomy" id="80388"/>
    <lineage>
        <taxon>Eukaryota</taxon>
        <taxon>Fungi</taxon>
        <taxon>Dikarya</taxon>
        <taxon>Ascomycota</taxon>
        <taxon>Pezizomycotina</taxon>
        <taxon>Sordariomycetes</taxon>
        <taxon>Hypocreomycetidae</taxon>
        <taxon>Hypocreales</taxon>
        <taxon>Stachybotryaceae</taxon>
        <taxon>Stachybotrys</taxon>
    </lineage>
</organism>